<feature type="compositionally biased region" description="Basic and acidic residues" evidence="1">
    <location>
        <begin position="23"/>
        <end position="44"/>
    </location>
</feature>
<dbReference type="PANTHER" id="PTHR46990:SF1">
    <property type="entry name" value="GLUTAREDOXIN DOMAIN-CONTAINING CYSTEINE-RICH PROTEIN 1"/>
    <property type="match status" value="1"/>
</dbReference>
<dbReference type="PANTHER" id="PTHR46990">
    <property type="entry name" value="GLUTAREDOXIN DOMAIN-CONTAINING CYSTEINE-RICH PROTEIN 1"/>
    <property type="match status" value="1"/>
</dbReference>
<feature type="region of interest" description="Disordered" evidence="1">
    <location>
        <begin position="1"/>
        <end position="54"/>
    </location>
</feature>
<dbReference type="Gene3D" id="3.40.30.10">
    <property type="entry name" value="Glutaredoxin"/>
    <property type="match status" value="1"/>
</dbReference>
<proteinExistence type="predicted"/>
<reference evidence="3" key="1">
    <citation type="submission" date="2019-08" db="EMBL/GenBank/DDBJ databases">
        <title>The improved chromosome-level genome for the pearl oyster Pinctada fucata martensii using PacBio sequencing and Hi-C.</title>
        <authorList>
            <person name="Zheng Z."/>
        </authorList>
    </citation>
    <scope>NUCLEOTIDE SEQUENCE</scope>
    <source>
        <strain evidence="3">ZZ-2019</strain>
        <tissue evidence="3">Adductor muscle</tissue>
    </source>
</reference>
<organism evidence="3 4">
    <name type="scientific">Pinctada imbricata</name>
    <name type="common">Atlantic pearl-oyster</name>
    <name type="synonym">Pinctada martensii</name>
    <dbReference type="NCBI Taxonomy" id="66713"/>
    <lineage>
        <taxon>Eukaryota</taxon>
        <taxon>Metazoa</taxon>
        <taxon>Spiralia</taxon>
        <taxon>Lophotrochozoa</taxon>
        <taxon>Mollusca</taxon>
        <taxon>Bivalvia</taxon>
        <taxon>Autobranchia</taxon>
        <taxon>Pteriomorphia</taxon>
        <taxon>Pterioida</taxon>
        <taxon>Pterioidea</taxon>
        <taxon>Pteriidae</taxon>
        <taxon>Pinctada</taxon>
    </lineage>
</organism>
<accession>A0AA89BXW1</accession>
<name>A0AA89BXW1_PINIB</name>
<dbReference type="GO" id="GO:0007605">
    <property type="term" value="P:sensory perception of sound"/>
    <property type="evidence" value="ECO:0007669"/>
    <property type="project" value="InterPro"/>
</dbReference>
<protein>
    <recommendedName>
        <fullName evidence="2">Glutaredoxin domain-containing protein</fullName>
    </recommendedName>
</protein>
<feature type="domain" description="Glutaredoxin" evidence="2">
    <location>
        <begin position="182"/>
        <end position="246"/>
    </location>
</feature>
<dbReference type="SUPFAM" id="SSF52833">
    <property type="entry name" value="Thioredoxin-like"/>
    <property type="match status" value="1"/>
</dbReference>
<dbReference type="Pfam" id="PF00462">
    <property type="entry name" value="Glutaredoxin"/>
    <property type="match status" value="1"/>
</dbReference>
<dbReference type="EMBL" id="VSWD01000006">
    <property type="protein sequence ID" value="KAK3100594.1"/>
    <property type="molecule type" value="Genomic_DNA"/>
</dbReference>
<dbReference type="Pfam" id="PF23733">
    <property type="entry name" value="GRXCR1-2_C"/>
    <property type="match status" value="1"/>
</dbReference>
<dbReference type="InterPro" id="IPR002109">
    <property type="entry name" value="Glutaredoxin"/>
</dbReference>
<dbReference type="InterPro" id="IPR036249">
    <property type="entry name" value="Thioredoxin-like_sf"/>
</dbReference>
<evidence type="ECO:0000313" key="4">
    <source>
        <dbReference type="Proteomes" id="UP001186944"/>
    </source>
</evidence>
<dbReference type="PROSITE" id="PS51354">
    <property type="entry name" value="GLUTAREDOXIN_2"/>
    <property type="match status" value="1"/>
</dbReference>
<evidence type="ECO:0000259" key="2">
    <source>
        <dbReference type="Pfam" id="PF00462"/>
    </source>
</evidence>
<comment type="caution">
    <text evidence="3">The sequence shown here is derived from an EMBL/GenBank/DDBJ whole genome shotgun (WGS) entry which is preliminary data.</text>
</comment>
<dbReference type="Proteomes" id="UP001186944">
    <property type="component" value="Unassembled WGS sequence"/>
</dbReference>
<keyword evidence="4" id="KW-1185">Reference proteome</keyword>
<evidence type="ECO:0000256" key="1">
    <source>
        <dbReference type="SAM" id="MobiDB-lite"/>
    </source>
</evidence>
<dbReference type="AlphaFoldDB" id="A0AA89BXW1"/>
<evidence type="ECO:0000313" key="3">
    <source>
        <dbReference type="EMBL" id="KAK3100594.1"/>
    </source>
</evidence>
<sequence>MPGLGKKDNSKKKALFSFGIGSSRKEEVNNNQEEMRSDPRRMEHGILGGEPRPTRVHPAIQRSQTEPNLQLDWNNLDLKYTKIGRNGYRRKDLSDQLKHLSVNGLEISSHSMRNENLCGEETYAGRRDVSDPSSVLESQIVSSKGTVRGFKNRVRAGIATFLQQQEGSNQRNYKILEKGKIIIYSTSMTVIRQTHERCKKVKKMLQTHMVRYEERDLFMSKENQKELQERLGTNLVLLPQVFADGSPLGSLEQLEMMNESGELRHLLNNFTKIDVKSSCEKCGGYRFIPCTHCHGSKKSLRRNNFTDEFSALRCMQCDENGLLRCDLCLDQQE</sequence>
<dbReference type="InterPro" id="IPR042797">
    <property type="entry name" value="GRXCR1"/>
</dbReference>
<gene>
    <name evidence="3" type="ORF">FSP39_022300</name>
</gene>